<name>A0A6I3T2P3_9BURK</name>
<keyword evidence="1" id="KW-0732">Signal</keyword>
<evidence type="ECO:0000313" key="4">
    <source>
        <dbReference type="Proteomes" id="UP000430634"/>
    </source>
</evidence>
<evidence type="ECO:0000256" key="1">
    <source>
        <dbReference type="SAM" id="SignalP"/>
    </source>
</evidence>
<evidence type="ECO:0000313" key="3">
    <source>
        <dbReference type="EMBL" id="MTV55823.1"/>
    </source>
</evidence>
<organism evidence="3 4">
    <name type="scientific">Pseudoduganella buxea</name>
    <dbReference type="NCBI Taxonomy" id="1949069"/>
    <lineage>
        <taxon>Bacteria</taxon>
        <taxon>Pseudomonadati</taxon>
        <taxon>Pseudomonadota</taxon>
        <taxon>Betaproteobacteria</taxon>
        <taxon>Burkholderiales</taxon>
        <taxon>Oxalobacteraceae</taxon>
        <taxon>Telluria group</taxon>
        <taxon>Pseudoduganella</taxon>
    </lineage>
</organism>
<sequence>MEIILKSTTKKRIATMVAALAAACASSQVLADAPVFEVNPQALPGVSLYSQFAANQITGSTSTLLQTVGNTNVGSGWLSFGSFSLNGSTLDSATTGVGGVGGYRLYVTFELSETYREGTGFAGQQHINGAGTVNDLTRLDIKFYADPTRNTTFAKANANTGARATVGGVTNDDILLGVGSLLGGISGYNDQGGAGINSTQSFALCSGAGTASQGGVAVGGALGALGAACTSGVGEAFFAEPDPFYTLAFDAFNNTRQGVLMRGNLISINNAAGNVDFNLAPVPEPGTYAMLGAGLAVLAVSARRHRKT</sequence>
<gene>
    <name evidence="3" type="primary">pepA</name>
    <name evidence="3" type="ORF">GM672_24155</name>
</gene>
<dbReference type="NCBIfam" id="NF033554">
    <property type="entry name" value="floc_PepA"/>
    <property type="match status" value="1"/>
</dbReference>
<dbReference type="EMBL" id="WNKZ01000107">
    <property type="protein sequence ID" value="MTV55823.1"/>
    <property type="molecule type" value="Genomic_DNA"/>
</dbReference>
<dbReference type="Proteomes" id="UP000430634">
    <property type="component" value="Unassembled WGS sequence"/>
</dbReference>
<reference evidence="3 4" key="1">
    <citation type="submission" date="2019-11" db="EMBL/GenBank/DDBJ databases">
        <title>Type strains purchased from KCTC, JCM and DSMZ.</title>
        <authorList>
            <person name="Lu H."/>
        </authorList>
    </citation>
    <scope>NUCLEOTIDE SEQUENCE [LARGE SCALE GENOMIC DNA]</scope>
    <source>
        <strain evidence="3 4">KCTC 52429</strain>
    </source>
</reference>
<accession>A0A6I3T2P3</accession>
<feature type="domain" description="Ice-binding protein C-terminal" evidence="2">
    <location>
        <begin position="281"/>
        <end position="304"/>
    </location>
</feature>
<dbReference type="Pfam" id="PF07589">
    <property type="entry name" value="PEP-CTERM"/>
    <property type="match status" value="1"/>
</dbReference>
<feature type="signal peptide" evidence="1">
    <location>
        <begin position="1"/>
        <end position="31"/>
    </location>
</feature>
<dbReference type="NCBIfam" id="TIGR02595">
    <property type="entry name" value="PEP_CTERM"/>
    <property type="match status" value="1"/>
</dbReference>
<dbReference type="PROSITE" id="PS51257">
    <property type="entry name" value="PROKAR_LIPOPROTEIN"/>
    <property type="match status" value="1"/>
</dbReference>
<evidence type="ECO:0000259" key="2">
    <source>
        <dbReference type="Pfam" id="PF07589"/>
    </source>
</evidence>
<dbReference type="InterPro" id="IPR013424">
    <property type="entry name" value="Ice-binding_C"/>
</dbReference>
<dbReference type="OrthoDB" id="8771723at2"/>
<protein>
    <submittedName>
        <fullName evidence="3">Flocculation-associated PEP-CTERM protein PepA</fullName>
    </submittedName>
</protein>
<comment type="caution">
    <text evidence="3">The sequence shown here is derived from an EMBL/GenBank/DDBJ whole genome shotgun (WGS) entry which is preliminary data.</text>
</comment>
<proteinExistence type="predicted"/>
<feature type="chain" id="PRO_5026268326" evidence="1">
    <location>
        <begin position="32"/>
        <end position="308"/>
    </location>
</feature>
<dbReference type="AlphaFoldDB" id="A0A6I3T2P3"/>